<dbReference type="Pfam" id="PF01134">
    <property type="entry name" value="GIDA"/>
    <property type="match status" value="1"/>
</dbReference>
<dbReference type="SMART" id="SM01228">
    <property type="entry name" value="GIDA_assoc_3"/>
    <property type="match status" value="1"/>
</dbReference>
<dbReference type="GO" id="GO:0002098">
    <property type="term" value="P:tRNA wobble uridine modification"/>
    <property type="evidence" value="ECO:0007669"/>
    <property type="project" value="InterPro"/>
</dbReference>
<dbReference type="InterPro" id="IPR047001">
    <property type="entry name" value="MnmG_C_subdom"/>
</dbReference>
<keyword evidence="6 11" id="KW-0819">tRNA processing</keyword>
<comment type="subunit">
    <text evidence="9 11">Homodimer. Heterotetramer of two MnmE and two MnmG subunits.</text>
</comment>
<evidence type="ECO:0000256" key="3">
    <source>
        <dbReference type="ARBA" id="ARBA00007653"/>
    </source>
</evidence>
<keyword evidence="11" id="KW-0963">Cytoplasm</keyword>
<dbReference type="InterPro" id="IPR020595">
    <property type="entry name" value="MnmG-rel_CS"/>
</dbReference>
<dbReference type="GO" id="GO:0005829">
    <property type="term" value="C:cytosol"/>
    <property type="evidence" value="ECO:0007669"/>
    <property type="project" value="TreeGrafter"/>
</dbReference>
<organism evidence="13">
    <name type="scientific">Akkermansia muciniphila</name>
    <dbReference type="NCBI Taxonomy" id="239935"/>
    <lineage>
        <taxon>Bacteria</taxon>
        <taxon>Pseudomonadati</taxon>
        <taxon>Verrucomicrobiota</taxon>
        <taxon>Verrucomicrobiia</taxon>
        <taxon>Verrucomicrobiales</taxon>
        <taxon>Akkermansiaceae</taxon>
        <taxon>Akkermansia</taxon>
    </lineage>
</organism>
<evidence type="ECO:0000256" key="5">
    <source>
        <dbReference type="ARBA" id="ARBA00022630"/>
    </source>
</evidence>
<dbReference type="PROSITE" id="PS01281">
    <property type="entry name" value="GIDA_2"/>
    <property type="match status" value="1"/>
</dbReference>
<feature type="domain" description="tRNA uridine 5-carboxymethylaminomethyl modification enzyme C-terminal subdomain" evidence="12">
    <location>
        <begin position="547"/>
        <end position="618"/>
    </location>
</feature>
<dbReference type="RefSeq" id="WP_156340822.1">
    <property type="nucleotide sequence ID" value="NZ_CACRSS010000020.1"/>
</dbReference>
<comment type="similarity">
    <text evidence="3 11">Belongs to the MnmG family.</text>
</comment>
<dbReference type="InterPro" id="IPR036188">
    <property type="entry name" value="FAD/NAD-bd_sf"/>
</dbReference>
<comment type="subcellular location">
    <subcellularLocation>
        <location evidence="11">Cytoplasm</location>
    </subcellularLocation>
</comment>
<dbReference type="FunFam" id="1.10.150.570:FF:000001">
    <property type="entry name" value="tRNA uridine 5-carboxymethylaminomethyl modification enzyme MnmG"/>
    <property type="match status" value="1"/>
</dbReference>
<evidence type="ECO:0000256" key="6">
    <source>
        <dbReference type="ARBA" id="ARBA00022694"/>
    </source>
</evidence>
<accession>A0A6N2URY3</accession>
<dbReference type="PROSITE" id="PS01280">
    <property type="entry name" value="GIDA_1"/>
    <property type="match status" value="1"/>
</dbReference>
<evidence type="ECO:0000313" key="13">
    <source>
        <dbReference type="EMBL" id="VYT19542.1"/>
    </source>
</evidence>
<evidence type="ECO:0000256" key="1">
    <source>
        <dbReference type="ARBA" id="ARBA00001974"/>
    </source>
</evidence>
<evidence type="ECO:0000256" key="11">
    <source>
        <dbReference type="HAMAP-Rule" id="MF_00129"/>
    </source>
</evidence>
<comment type="cofactor">
    <cofactor evidence="1 11">
        <name>FAD</name>
        <dbReference type="ChEBI" id="CHEBI:57692"/>
    </cofactor>
</comment>
<dbReference type="InterPro" id="IPR044920">
    <property type="entry name" value="MnmG_C_subdom_sf"/>
</dbReference>
<dbReference type="HAMAP" id="MF_00129">
    <property type="entry name" value="MnmG_GidA"/>
    <property type="match status" value="1"/>
</dbReference>
<dbReference type="PANTHER" id="PTHR11806">
    <property type="entry name" value="GLUCOSE INHIBITED DIVISION PROTEIN A"/>
    <property type="match status" value="1"/>
</dbReference>
<keyword evidence="5 11" id="KW-0285">Flavoprotein</keyword>
<dbReference type="FunFam" id="3.50.50.60:FF:000002">
    <property type="entry name" value="tRNA uridine 5-carboxymethylaminomethyl modification enzyme MnmG"/>
    <property type="match status" value="1"/>
</dbReference>
<evidence type="ECO:0000256" key="2">
    <source>
        <dbReference type="ARBA" id="ARBA00003717"/>
    </source>
</evidence>
<evidence type="ECO:0000256" key="8">
    <source>
        <dbReference type="ARBA" id="ARBA00023027"/>
    </source>
</evidence>
<evidence type="ECO:0000256" key="9">
    <source>
        <dbReference type="ARBA" id="ARBA00025948"/>
    </source>
</evidence>
<sequence>MNSSPSSASSLFDVLVVGAGHAGIEAALAASRLGCSVAVLTHNLDTIGQMSCNPAIGGLAKGHIVREIDALGGAMGLNTDATAIQFRMLNASKGPSVRAPRAQCDKTAYRARMKMVLETAPGIRLFQGDVVKLLVNGEQQVTGAVTSLDYTICARSVVICSGTFMQGLLHVGLQHITGGRMGCAPSSLSTDLAALGFQVERLKTGTSPRVNGRSIDFSVCEMQPGDAPEALFSYRSRDVLKRASEPFCTLNTWGDEDFRMKQMPCWITYTNQTTHDIIRDNLEFSPLYSGIIEGIGPRYCPSIEDKIVRFAEKTSHQVFLEPEGRSTEEFYLNGVSTSLPYSAQCDFIHTIPGLENAQLIRPGYAVEYDFCPPTQLHPTLETKLVENLYFAGQINGTSGYEEAAAQGLMAGTNAALKTLGKPSLVLRRDQAYIGVMIDDLVTKGTDEPYRMFTSRAEFRLLLRQDNADLRLAPLAFETGLITRETFRKTEDRQNAIEEGIAKAALLKHEGVSLSTWLKRPGNDWTLLPEELKKMFHVEHLDAIATDIQYEGHIERQKKQAEKITRMESKIIPADIDYERVHALKKEAVIKLGSIRPATIGQASRIPGITPADIALLLVHLQKRGRQQA</sequence>
<proteinExistence type="inferred from homology"/>
<dbReference type="Gene3D" id="3.50.50.60">
    <property type="entry name" value="FAD/NAD(P)-binding domain"/>
    <property type="match status" value="2"/>
</dbReference>
<dbReference type="Gene3D" id="1.10.150.570">
    <property type="entry name" value="GidA associated domain, C-terminal subdomain"/>
    <property type="match status" value="1"/>
</dbReference>
<dbReference type="InterPro" id="IPR002218">
    <property type="entry name" value="MnmG-rel"/>
</dbReference>
<keyword evidence="7 11" id="KW-0274">FAD</keyword>
<dbReference type="GO" id="GO:0030488">
    <property type="term" value="P:tRNA methylation"/>
    <property type="evidence" value="ECO:0007669"/>
    <property type="project" value="TreeGrafter"/>
</dbReference>
<feature type="binding site" evidence="11">
    <location>
        <begin position="18"/>
        <end position="23"/>
    </location>
    <ligand>
        <name>FAD</name>
        <dbReference type="ChEBI" id="CHEBI:57692"/>
    </ligand>
</feature>
<feature type="binding site" evidence="11">
    <location>
        <begin position="296"/>
        <end position="310"/>
    </location>
    <ligand>
        <name>NAD(+)</name>
        <dbReference type="ChEBI" id="CHEBI:57540"/>
    </ligand>
</feature>
<dbReference type="InterPro" id="IPR040131">
    <property type="entry name" value="MnmG_N"/>
</dbReference>
<dbReference type="AlphaFoldDB" id="A0A6N2URY3"/>
<gene>
    <name evidence="11 13" type="primary">mnmG</name>
    <name evidence="11" type="synonym">gidA</name>
    <name evidence="13" type="ORF">AMLFYP55_01018</name>
</gene>
<dbReference type="InterPro" id="IPR004416">
    <property type="entry name" value="MnmG"/>
</dbReference>
<reference evidence="13" key="1">
    <citation type="submission" date="2019-11" db="EMBL/GenBank/DDBJ databases">
        <authorList>
            <person name="Feng L."/>
        </authorList>
    </citation>
    <scope>NUCLEOTIDE SEQUENCE</scope>
    <source>
        <strain evidence="13">AMuciniphilaLFYP55</strain>
    </source>
</reference>
<evidence type="ECO:0000256" key="10">
    <source>
        <dbReference type="ARBA" id="ARBA00031800"/>
    </source>
</evidence>
<protein>
    <recommendedName>
        <fullName evidence="4 11">tRNA uridine 5-carboxymethylaminomethyl modification enzyme MnmG</fullName>
    </recommendedName>
    <alternativeName>
        <fullName evidence="10 11">Glucose-inhibited division protein A</fullName>
    </alternativeName>
</protein>
<dbReference type="InterPro" id="IPR026904">
    <property type="entry name" value="MnmG_C"/>
</dbReference>
<dbReference type="Pfam" id="PF13932">
    <property type="entry name" value="SAM_GIDA_C"/>
    <property type="match status" value="1"/>
</dbReference>
<dbReference type="GO" id="GO:0050660">
    <property type="term" value="F:flavin adenine dinucleotide binding"/>
    <property type="evidence" value="ECO:0007669"/>
    <property type="project" value="UniProtKB-UniRule"/>
</dbReference>
<keyword evidence="8 11" id="KW-0520">NAD</keyword>
<comment type="function">
    <text evidence="2 11">NAD-binding protein involved in the addition of a carboxymethylaminomethyl (cmnm) group at the wobble position (U34) of certain tRNAs, forming tRNA-cmnm(5)s(2)U34.</text>
</comment>
<dbReference type="SUPFAM" id="SSF51905">
    <property type="entry name" value="FAD/NAD(P)-binding domain"/>
    <property type="match status" value="1"/>
</dbReference>
<evidence type="ECO:0000259" key="12">
    <source>
        <dbReference type="SMART" id="SM01228"/>
    </source>
</evidence>
<dbReference type="PANTHER" id="PTHR11806:SF0">
    <property type="entry name" value="PROTEIN MTO1 HOMOLOG, MITOCHONDRIAL"/>
    <property type="match status" value="1"/>
</dbReference>
<evidence type="ECO:0000256" key="4">
    <source>
        <dbReference type="ARBA" id="ARBA00020461"/>
    </source>
</evidence>
<name>A0A6N2URY3_9BACT</name>
<dbReference type="NCBIfam" id="TIGR00136">
    <property type="entry name" value="mnmG_gidA"/>
    <property type="match status" value="1"/>
</dbReference>
<dbReference type="EMBL" id="CACRSS010000020">
    <property type="protein sequence ID" value="VYT19542.1"/>
    <property type="molecule type" value="Genomic_DNA"/>
</dbReference>
<comment type="caution">
    <text evidence="11">Lacks conserved residue(s) required for the propagation of feature annotation.</text>
</comment>
<evidence type="ECO:0000256" key="7">
    <source>
        <dbReference type="ARBA" id="ARBA00022827"/>
    </source>
</evidence>